<dbReference type="Proteomes" id="UP001280581">
    <property type="component" value="Unassembled WGS sequence"/>
</dbReference>
<reference evidence="1 2" key="1">
    <citation type="submission" date="2021-02" db="EMBL/GenBank/DDBJ databases">
        <title>Genome assembly of Pseudopithomyces chartarum.</title>
        <authorList>
            <person name="Jauregui R."/>
            <person name="Singh J."/>
            <person name="Voisey C."/>
        </authorList>
    </citation>
    <scope>NUCLEOTIDE SEQUENCE [LARGE SCALE GENOMIC DNA]</scope>
    <source>
        <strain evidence="1 2">AGR01</strain>
    </source>
</reference>
<name>A0AAN6LT73_9PLEO</name>
<dbReference type="PANTHER" id="PTHR41729:SF1">
    <property type="entry name" value="GLUTAMYL-TRNA SYNTHETASE"/>
    <property type="match status" value="1"/>
</dbReference>
<dbReference type="InterPro" id="IPR025255">
    <property type="entry name" value="DUF4202"/>
</dbReference>
<evidence type="ECO:0000313" key="1">
    <source>
        <dbReference type="EMBL" id="KAK3202648.1"/>
    </source>
</evidence>
<dbReference type="PANTHER" id="PTHR41729">
    <property type="entry name" value="GLUTAMYL-TRNA SYNTHETASE"/>
    <property type="match status" value="1"/>
</dbReference>
<keyword evidence="2" id="KW-1185">Reference proteome</keyword>
<proteinExistence type="predicted"/>
<organism evidence="1 2">
    <name type="scientific">Pseudopithomyces chartarum</name>
    <dbReference type="NCBI Taxonomy" id="1892770"/>
    <lineage>
        <taxon>Eukaryota</taxon>
        <taxon>Fungi</taxon>
        <taxon>Dikarya</taxon>
        <taxon>Ascomycota</taxon>
        <taxon>Pezizomycotina</taxon>
        <taxon>Dothideomycetes</taxon>
        <taxon>Pleosporomycetidae</taxon>
        <taxon>Pleosporales</taxon>
        <taxon>Massarineae</taxon>
        <taxon>Didymosphaeriaceae</taxon>
        <taxon>Pseudopithomyces</taxon>
    </lineage>
</organism>
<dbReference type="EMBL" id="WVTA01000013">
    <property type="protein sequence ID" value="KAK3202648.1"/>
    <property type="molecule type" value="Genomic_DNA"/>
</dbReference>
<evidence type="ECO:0000313" key="2">
    <source>
        <dbReference type="Proteomes" id="UP001280581"/>
    </source>
</evidence>
<gene>
    <name evidence="1" type="ORF">GRF29_154g277502</name>
</gene>
<comment type="caution">
    <text evidence="1">The sequence shown here is derived from an EMBL/GenBank/DDBJ whole genome shotgun (WGS) entry which is preliminary data.</text>
</comment>
<sequence>MTTPFDRALSAIDAAHALDPNTKIIGATSLPYELHYAQKCTSYLHQLSPSPSPALSLAIRAQHFRRWEIPRSSYPMTRPGYHAWRTYLKNRQADLVREILDDVYAGHFPTASEHTAFVERVSALMRKEGLREGDEEVAVLEDVACLVFLEDQFEGWVAMWEGGTREDGGEGVRLEEEKVVGILRRTWGKMSEKGREVARGLVVQGRAGEVLGRALAGE</sequence>
<evidence type="ECO:0008006" key="3">
    <source>
        <dbReference type="Google" id="ProtNLM"/>
    </source>
</evidence>
<protein>
    <recommendedName>
        <fullName evidence="3">Glutamyl-tRNA synthetase</fullName>
    </recommendedName>
</protein>
<dbReference type="AlphaFoldDB" id="A0AAN6LT73"/>
<dbReference type="Pfam" id="PF13875">
    <property type="entry name" value="DUF4202"/>
    <property type="match status" value="1"/>
</dbReference>
<accession>A0AAN6LT73</accession>